<name>A0ABY9WCE8_9BACI</name>
<dbReference type="EMBL" id="CP134501">
    <property type="protein sequence ID" value="WNF33822.1"/>
    <property type="molecule type" value="Genomic_DNA"/>
</dbReference>
<dbReference type="GeneID" id="301125072"/>
<evidence type="ECO:0000313" key="2">
    <source>
        <dbReference type="Proteomes" id="UP001303701"/>
    </source>
</evidence>
<accession>A0ABY9WCE8</accession>
<gene>
    <name evidence="1" type="ORF">RI196_03810</name>
</gene>
<organism evidence="1 2">
    <name type="scientific">Aeribacillus composti</name>
    <dbReference type="NCBI Taxonomy" id="1868734"/>
    <lineage>
        <taxon>Bacteria</taxon>
        <taxon>Bacillati</taxon>
        <taxon>Bacillota</taxon>
        <taxon>Bacilli</taxon>
        <taxon>Bacillales</taxon>
        <taxon>Bacillaceae</taxon>
        <taxon>Aeribacillus</taxon>
    </lineage>
</organism>
<proteinExistence type="predicted"/>
<sequence length="48" mass="5755">MNDKEREEFVCEYCGVELDETDEYHTTFRTCNADCYMKMVGLSWSDFI</sequence>
<keyword evidence="2" id="KW-1185">Reference proteome</keyword>
<reference evidence="1 2" key="1">
    <citation type="submission" date="2023-09" db="EMBL/GenBank/DDBJ databases">
        <title>Different Types of Thermotolerant Ring-Cleaving Dioxygenases derived from Aeribacillus composti HB-1 applied for multiple aromatic hydrocarbons removal.</title>
        <authorList>
            <person name="Cao L."/>
            <person name="Li M."/>
            <person name="Ma T."/>
        </authorList>
    </citation>
    <scope>NUCLEOTIDE SEQUENCE [LARGE SCALE GENOMIC DNA]</scope>
    <source>
        <strain evidence="1 2">HB-1</strain>
    </source>
</reference>
<protein>
    <recommendedName>
        <fullName evidence="3">SR1 protein</fullName>
    </recommendedName>
</protein>
<evidence type="ECO:0000313" key="1">
    <source>
        <dbReference type="EMBL" id="WNF33822.1"/>
    </source>
</evidence>
<dbReference type="Proteomes" id="UP001303701">
    <property type="component" value="Chromosome"/>
</dbReference>
<evidence type="ECO:0008006" key="3">
    <source>
        <dbReference type="Google" id="ProtNLM"/>
    </source>
</evidence>
<dbReference type="RefSeq" id="WP_311066932.1">
    <property type="nucleotide sequence ID" value="NZ_CP134501.1"/>
</dbReference>